<dbReference type="AlphaFoldDB" id="A0A8J2LG45"/>
<proteinExistence type="predicted"/>
<sequence>MILLILFVLALVSWLFSKIFDNSKRPKNYPPGPRPFKCFGNFPQLLTKGYSK</sequence>
<feature type="non-terminal residue" evidence="2">
    <location>
        <position position="1"/>
    </location>
</feature>
<comment type="caution">
    <text evidence="2">The sequence shown here is derived from an EMBL/GenBank/DDBJ whole genome shotgun (WGS) entry which is preliminary data.</text>
</comment>
<evidence type="ECO:0000256" key="1">
    <source>
        <dbReference type="SAM" id="SignalP"/>
    </source>
</evidence>
<protein>
    <submittedName>
        <fullName evidence="2">Uncharacterized protein</fullName>
    </submittedName>
</protein>
<keyword evidence="3" id="KW-1185">Reference proteome</keyword>
<feature type="chain" id="PRO_5035225779" evidence="1">
    <location>
        <begin position="18"/>
        <end position="52"/>
    </location>
</feature>
<keyword evidence="1" id="KW-0732">Signal</keyword>
<reference evidence="2" key="1">
    <citation type="submission" date="2021-06" db="EMBL/GenBank/DDBJ databases">
        <authorList>
            <person name="Hodson N. C."/>
            <person name="Mongue J. A."/>
            <person name="Jaron S. K."/>
        </authorList>
    </citation>
    <scope>NUCLEOTIDE SEQUENCE</scope>
</reference>
<organism evidence="2 3">
    <name type="scientific">Allacma fusca</name>
    <dbReference type="NCBI Taxonomy" id="39272"/>
    <lineage>
        <taxon>Eukaryota</taxon>
        <taxon>Metazoa</taxon>
        <taxon>Ecdysozoa</taxon>
        <taxon>Arthropoda</taxon>
        <taxon>Hexapoda</taxon>
        <taxon>Collembola</taxon>
        <taxon>Symphypleona</taxon>
        <taxon>Sminthuridae</taxon>
        <taxon>Allacma</taxon>
    </lineage>
</organism>
<accession>A0A8J2LG45</accession>
<dbReference type="Proteomes" id="UP000708208">
    <property type="component" value="Unassembled WGS sequence"/>
</dbReference>
<name>A0A8J2LG45_9HEXA</name>
<dbReference type="EMBL" id="CAJVCH010570652">
    <property type="protein sequence ID" value="CAG7835517.1"/>
    <property type="molecule type" value="Genomic_DNA"/>
</dbReference>
<evidence type="ECO:0000313" key="3">
    <source>
        <dbReference type="Proteomes" id="UP000708208"/>
    </source>
</evidence>
<gene>
    <name evidence="2" type="ORF">AFUS01_LOCUS44881</name>
</gene>
<evidence type="ECO:0000313" key="2">
    <source>
        <dbReference type="EMBL" id="CAG7835517.1"/>
    </source>
</evidence>
<feature type="signal peptide" evidence="1">
    <location>
        <begin position="1"/>
        <end position="17"/>
    </location>
</feature>